<protein>
    <submittedName>
        <fullName evidence="1">Uncharacterized protein</fullName>
    </submittedName>
</protein>
<keyword evidence="2" id="KW-1185">Reference proteome</keyword>
<evidence type="ECO:0000313" key="1">
    <source>
        <dbReference type="EMBL" id="BBF64899.1"/>
    </source>
</evidence>
<dbReference type="PANTHER" id="PTHR39206:SF1">
    <property type="entry name" value="SLL8004 PROTEIN"/>
    <property type="match status" value="1"/>
</dbReference>
<reference evidence="1 2" key="1">
    <citation type="journal article" date="2018" name="Microbiol. Resour. Announc.">
        <title>Complete Genome Sequence of Acidithiobacillus ferridurans JCM 18981.</title>
        <authorList>
            <person name="Miyauchi T."/>
            <person name="Kouzuma A."/>
            <person name="Abe T."/>
            <person name="Watanabe K."/>
        </authorList>
    </citation>
    <scope>NUCLEOTIDE SEQUENCE [LARGE SCALE GENOMIC DNA]</scope>
    <source>
        <strain evidence="2">ATCC 33020 / DSM 29468 / JCM 18981 / 11Fe</strain>
    </source>
</reference>
<name>A0A2Z6IHJ4_ACIFI</name>
<gene>
    <name evidence="1" type="ORF">AFERRID_11170</name>
</gene>
<accession>A0A2Z6IHJ4</accession>
<dbReference type="PANTHER" id="PTHR39206">
    <property type="entry name" value="SLL8004 PROTEIN"/>
    <property type="match status" value="1"/>
</dbReference>
<dbReference type="KEGG" id="afj:AFERRID_11170"/>
<dbReference type="Proteomes" id="UP000280188">
    <property type="component" value="Chromosome"/>
</dbReference>
<dbReference type="EMBL" id="AP018795">
    <property type="protein sequence ID" value="BBF64899.1"/>
    <property type="molecule type" value="Genomic_DNA"/>
</dbReference>
<dbReference type="AlphaFoldDB" id="A0A2Z6IHJ4"/>
<sequence>MGLHLKNIFTDGELEEKPVTEESSVTAADGKNYLTKLYNLDAILAVGYRVRQGGHHIDEAVIRRRFSAGRRNLDQAYKAAVDTWAEYDNVGEEPTLLQWGENR</sequence>
<proteinExistence type="predicted"/>
<evidence type="ECO:0000313" key="2">
    <source>
        <dbReference type="Proteomes" id="UP000280188"/>
    </source>
</evidence>
<organism evidence="1 2">
    <name type="scientific">Acidithiobacillus ferridurans</name>
    <dbReference type="NCBI Taxonomy" id="1232575"/>
    <lineage>
        <taxon>Bacteria</taxon>
        <taxon>Pseudomonadati</taxon>
        <taxon>Pseudomonadota</taxon>
        <taxon>Acidithiobacillia</taxon>
        <taxon>Acidithiobacillales</taxon>
        <taxon>Acidithiobacillaceae</taxon>
        <taxon>Acidithiobacillus</taxon>
    </lineage>
</organism>